<dbReference type="SUPFAM" id="SSF55729">
    <property type="entry name" value="Acyl-CoA N-acyltransferases (Nat)"/>
    <property type="match status" value="1"/>
</dbReference>
<evidence type="ECO:0000256" key="1">
    <source>
        <dbReference type="SAM" id="MobiDB-lite"/>
    </source>
</evidence>
<dbReference type="AlphaFoldDB" id="A0A3Q3DUN0"/>
<organism evidence="3 4">
    <name type="scientific">Hippocampus comes</name>
    <name type="common">Tiger tail seahorse</name>
    <dbReference type="NCBI Taxonomy" id="109280"/>
    <lineage>
        <taxon>Eukaryota</taxon>
        <taxon>Metazoa</taxon>
        <taxon>Chordata</taxon>
        <taxon>Craniata</taxon>
        <taxon>Vertebrata</taxon>
        <taxon>Euteleostomi</taxon>
        <taxon>Actinopterygii</taxon>
        <taxon>Neopterygii</taxon>
        <taxon>Teleostei</taxon>
        <taxon>Neoteleostei</taxon>
        <taxon>Acanthomorphata</taxon>
        <taxon>Syngnathiaria</taxon>
        <taxon>Syngnathiformes</taxon>
        <taxon>Syngnathoidei</taxon>
        <taxon>Syngnathidae</taxon>
        <taxon>Hippocampus</taxon>
    </lineage>
</organism>
<dbReference type="RefSeq" id="XP_019718594.1">
    <property type="nucleotide sequence ID" value="XM_019863035.1"/>
</dbReference>
<dbReference type="InterPro" id="IPR000182">
    <property type="entry name" value="GNAT_dom"/>
</dbReference>
<dbReference type="Proteomes" id="UP000264820">
    <property type="component" value="Unplaced"/>
</dbReference>
<evidence type="ECO:0000259" key="2">
    <source>
        <dbReference type="PROSITE" id="PS51186"/>
    </source>
</evidence>
<sequence length="283" mass="31092">MAESGMPVTSDGLDMNLHFRTASEPSVLDDKIQVKSQAEPEPGEEIHVIPIHLRPDLLLPCADLVNSEWHRSQTARVHSLQKSCPDFPICLVLLRGPRNVEKVLGHARLSRVVGHGGSLFVESVVVSKAERGKGYGRTLMKKTELFAKREGFKRLCLTTHDKQHFYAHLGYTLSTPVQNAGSMASFVPMEMLLRFSGIHNGEVNMQKQTEKVEKGNPVGSTRPPPPPCFLPPPPLPSVIPPPPPPPPASIPPPAEGVPLIQTLTETPYRDAKGASVFWMHKDL</sequence>
<evidence type="ECO:0000313" key="3">
    <source>
        <dbReference type="Ensembl" id="ENSHCOP00000020955.1"/>
    </source>
</evidence>
<dbReference type="PROSITE" id="PS51186">
    <property type="entry name" value="GNAT"/>
    <property type="match status" value="1"/>
</dbReference>
<name>A0A3Q3DUN0_HIPCM</name>
<dbReference type="InterPro" id="IPR039840">
    <property type="entry name" value="NAA80"/>
</dbReference>
<dbReference type="OrthoDB" id="329272at2759"/>
<dbReference type="Ensembl" id="ENSHCOT00000004859.1">
    <property type="protein sequence ID" value="ENSHCOP00000020955.1"/>
    <property type="gene ID" value="ENSHCOG00000007425.1"/>
</dbReference>
<dbReference type="KEGG" id="hcq:109511757"/>
<dbReference type="InterPro" id="IPR016181">
    <property type="entry name" value="Acyl_CoA_acyltransferase"/>
</dbReference>
<dbReference type="CDD" id="cd04301">
    <property type="entry name" value="NAT_SF"/>
    <property type="match status" value="1"/>
</dbReference>
<feature type="region of interest" description="Disordered" evidence="1">
    <location>
        <begin position="208"/>
        <end position="257"/>
    </location>
</feature>
<dbReference type="Gene3D" id="3.40.630.30">
    <property type="match status" value="1"/>
</dbReference>
<reference evidence="3" key="2">
    <citation type="submission" date="2025-09" db="UniProtKB">
        <authorList>
            <consortium name="Ensembl"/>
        </authorList>
    </citation>
    <scope>IDENTIFICATION</scope>
</reference>
<dbReference type="OMA" id="IYWMHKD"/>
<dbReference type="GO" id="GO:1905502">
    <property type="term" value="F:acetyl-CoA binding"/>
    <property type="evidence" value="ECO:0007669"/>
    <property type="project" value="TreeGrafter"/>
</dbReference>
<accession>A0A3Q3DUN0</accession>
<dbReference type="GO" id="GO:0005737">
    <property type="term" value="C:cytoplasm"/>
    <property type="evidence" value="ECO:0007669"/>
    <property type="project" value="TreeGrafter"/>
</dbReference>
<dbReference type="Pfam" id="PF00583">
    <property type="entry name" value="Acetyltransf_1"/>
    <property type="match status" value="1"/>
</dbReference>
<dbReference type="GeneTree" id="ENSGT00390000000980"/>
<keyword evidence="4" id="KW-1185">Reference proteome</keyword>
<evidence type="ECO:0000313" key="4">
    <source>
        <dbReference type="Proteomes" id="UP000264820"/>
    </source>
</evidence>
<dbReference type="GO" id="GO:0008080">
    <property type="term" value="F:N-acetyltransferase activity"/>
    <property type="evidence" value="ECO:0007669"/>
    <property type="project" value="InterPro"/>
</dbReference>
<dbReference type="GeneID" id="109511757"/>
<dbReference type="STRING" id="109280.ENSHCOP00000020955"/>
<dbReference type="CTD" id="24142"/>
<feature type="compositionally biased region" description="Pro residues" evidence="1">
    <location>
        <begin position="222"/>
        <end position="255"/>
    </location>
</feature>
<dbReference type="PANTHER" id="PTHR13538">
    <property type="entry name" value="N-ACETYLTRANSFERASE 6"/>
    <property type="match status" value="1"/>
</dbReference>
<dbReference type="PANTHER" id="PTHR13538:SF4">
    <property type="entry name" value="N-ALPHA-ACETYLTRANSFERASE 80"/>
    <property type="match status" value="1"/>
</dbReference>
<reference evidence="3" key="1">
    <citation type="submission" date="2025-08" db="UniProtKB">
        <authorList>
            <consortium name="Ensembl"/>
        </authorList>
    </citation>
    <scope>IDENTIFICATION</scope>
</reference>
<feature type="domain" description="N-acetyltransferase" evidence="2">
    <location>
        <begin position="49"/>
        <end position="194"/>
    </location>
</feature>
<proteinExistence type="predicted"/>
<protein>
    <submittedName>
        <fullName evidence="3">N-alpha-acetyltransferase 80, NatH catalytic subunit</fullName>
    </submittedName>
</protein>